<evidence type="ECO:0000313" key="3">
    <source>
        <dbReference type="Proteomes" id="UP000663720"/>
    </source>
</evidence>
<keyword evidence="3" id="KW-1185">Reference proteome</keyword>
<keyword evidence="2" id="KW-0547">Nucleotide-binding</keyword>
<dbReference type="InterPro" id="IPR050742">
    <property type="entry name" value="Helicase_Restrict-Modif_Enz"/>
</dbReference>
<keyword evidence="2" id="KW-0067">ATP-binding</keyword>
<dbReference type="GO" id="GO:0016787">
    <property type="term" value="F:hydrolase activity"/>
    <property type="evidence" value="ECO:0007669"/>
    <property type="project" value="InterPro"/>
</dbReference>
<accession>A0A975B791</accession>
<dbReference type="GO" id="GO:0005524">
    <property type="term" value="F:ATP binding"/>
    <property type="evidence" value="ECO:0007669"/>
    <property type="project" value="InterPro"/>
</dbReference>
<name>A0A975B791_9BACT</name>
<feature type="domain" description="Helicase/UvrB N-terminal" evidence="1">
    <location>
        <begin position="3"/>
        <end position="244"/>
    </location>
</feature>
<evidence type="ECO:0000313" key="2">
    <source>
        <dbReference type="EMBL" id="QTA79835.1"/>
    </source>
</evidence>
<dbReference type="GO" id="GO:0005829">
    <property type="term" value="C:cytosol"/>
    <property type="evidence" value="ECO:0007669"/>
    <property type="project" value="TreeGrafter"/>
</dbReference>
<dbReference type="InterPro" id="IPR027417">
    <property type="entry name" value="P-loop_NTPase"/>
</dbReference>
<sequence length="876" mass="100625">MLTLKNYQENTLDKLRAYFRLTNQYQNADTAFYEITRQHYGQGIPYHPVKDLNGLPYICLRLPTGGGKTILACHTINIAQTDLLHADTAVILWLVPSNTIREQTLNALKDYQHPYRQALDATLGSVSVLDISEALHVKRSTLDTDTTIIVSSIQAFRVDDTEGRKVYEPNGSLMEHFKHLPDEILSKTDRYKNGRPKETLANVLCLRSPIVIMDEAHNARTSLSFEMLTRFNPSCIIEFTATPDIRNNPSNVLYTVSASELYNEDMIKMPIHLTTRTDWKEILTDAIQWRKELETIAREEQLQTGEYIRPVMLIQAQPQSKNQETITFETVKKCLMNDFKIPEEQIAISTGQTDDLKDIDIEMSECDFRYIITVQKLREGWDCPFAYILCSLATMKSPTAVEQITGRILRMPGAKRKTNDKLNSAYAFAVSSNFGLVLNSMSDALVQNGFEKQEAKDLIIPQPIPQPTLFDDDPLFSNNTTVHIPDIKTETIETLPEDLKKKIDIDEKKSTLTFKGSMSLNEKETLEKKLPSPEAKKAIEKIYKKNNPIAKKESGTPSERGISFKIPYLVLKQGELFEVYEEQHFLDYEWKLSECDAELTKAEYSAERSKGERGKIEITKDGKITTEYLSYIQDKFAYTYNKTDWNEAQLIQWLDKNIPHPDISPDDSNLFLIKLITNLIQKNITIFQLVQDKYNLRNAIEKKIAGHRKNAYKKAHQSLLFGNDSKATVIPEKCFSFKADPYAYPYNRLYDGTYKFKKHYYPKVGAFGSGEETECAIFLDTLPEVDFWVRNLERNPAQGFWFQTSSDKFYPDFVCRLKNGRNFVVEYKGADRYTNEDSTEKRILGELWEEKSNGTCMFIMPKGKDFEAIKGKVSSL</sequence>
<dbReference type="PANTHER" id="PTHR47396:SF1">
    <property type="entry name" value="ATP-DEPENDENT HELICASE IRC3-RELATED"/>
    <property type="match status" value="1"/>
</dbReference>
<keyword evidence="2" id="KW-0378">Hydrolase</keyword>
<dbReference type="SUPFAM" id="SSF52540">
    <property type="entry name" value="P-loop containing nucleoside triphosphate hydrolases"/>
    <property type="match status" value="2"/>
</dbReference>
<gene>
    <name evidence="2" type="ORF">dnl_21170</name>
</gene>
<dbReference type="PANTHER" id="PTHR47396">
    <property type="entry name" value="TYPE I RESTRICTION ENZYME ECOKI R PROTEIN"/>
    <property type="match status" value="1"/>
</dbReference>
<dbReference type="Pfam" id="PF04851">
    <property type="entry name" value="ResIII"/>
    <property type="match status" value="1"/>
</dbReference>
<dbReference type="AlphaFoldDB" id="A0A975B791"/>
<protein>
    <submittedName>
        <fullName evidence="2">Helicase/UvrB domain-containing protein</fullName>
    </submittedName>
</protein>
<dbReference type="KEGG" id="dli:dnl_21170"/>
<proteinExistence type="predicted"/>
<dbReference type="EMBL" id="CP061799">
    <property type="protein sequence ID" value="QTA79835.1"/>
    <property type="molecule type" value="Genomic_DNA"/>
</dbReference>
<dbReference type="RefSeq" id="WP_207691542.1">
    <property type="nucleotide sequence ID" value="NZ_CP061799.1"/>
</dbReference>
<keyword evidence="2" id="KW-0347">Helicase</keyword>
<dbReference type="InterPro" id="IPR006935">
    <property type="entry name" value="Helicase/UvrB_N"/>
</dbReference>
<dbReference type="GO" id="GO:0004386">
    <property type="term" value="F:helicase activity"/>
    <property type="evidence" value="ECO:0007669"/>
    <property type="project" value="UniProtKB-KW"/>
</dbReference>
<dbReference type="REBASE" id="468766">
    <property type="entry name" value="Dli5ac10ORF21180P"/>
</dbReference>
<dbReference type="Gene3D" id="3.40.50.300">
    <property type="entry name" value="P-loop containing nucleotide triphosphate hydrolases"/>
    <property type="match status" value="2"/>
</dbReference>
<dbReference type="GO" id="GO:0003677">
    <property type="term" value="F:DNA binding"/>
    <property type="evidence" value="ECO:0007669"/>
    <property type="project" value="InterPro"/>
</dbReference>
<organism evidence="2 3">
    <name type="scientific">Desulfonema limicola</name>
    <dbReference type="NCBI Taxonomy" id="45656"/>
    <lineage>
        <taxon>Bacteria</taxon>
        <taxon>Pseudomonadati</taxon>
        <taxon>Thermodesulfobacteriota</taxon>
        <taxon>Desulfobacteria</taxon>
        <taxon>Desulfobacterales</taxon>
        <taxon>Desulfococcaceae</taxon>
        <taxon>Desulfonema</taxon>
    </lineage>
</organism>
<dbReference type="Proteomes" id="UP000663720">
    <property type="component" value="Chromosome"/>
</dbReference>
<reference evidence="2" key="1">
    <citation type="journal article" date="2021" name="Microb. Physiol.">
        <title>Proteogenomic Insights into the Physiology of Marine, Sulfate-Reducing, Filamentous Desulfonema limicola and Desulfonema magnum.</title>
        <authorList>
            <person name="Schnaars V."/>
            <person name="Wohlbrand L."/>
            <person name="Scheve S."/>
            <person name="Hinrichs C."/>
            <person name="Reinhardt R."/>
            <person name="Rabus R."/>
        </authorList>
    </citation>
    <scope>NUCLEOTIDE SEQUENCE</scope>
    <source>
        <strain evidence="2">5ac10</strain>
    </source>
</reference>
<evidence type="ECO:0000259" key="1">
    <source>
        <dbReference type="Pfam" id="PF04851"/>
    </source>
</evidence>